<gene>
    <name evidence="3" type="ORF">OVA965_LOCUS34593</name>
    <name evidence="4" type="ORF">TMI583_LOCUS35521</name>
</gene>
<feature type="region of interest" description="Disordered" evidence="1">
    <location>
        <begin position="1"/>
        <end position="33"/>
    </location>
</feature>
<evidence type="ECO:0000256" key="2">
    <source>
        <dbReference type="SAM" id="Phobius"/>
    </source>
</evidence>
<reference evidence="3" key="1">
    <citation type="submission" date="2021-02" db="EMBL/GenBank/DDBJ databases">
        <authorList>
            <person name="Nowell W R."/>
        </authorList>
    </citation>
    <scope>NUCLEOTIDE SEQUENCE</scope>
</reference>
<evidence type="ECO:0000313" key="4">
    <source>
        <dbReference type="EMBL" id="CAF4240623.1"/>
    </source>
</evidence>
<feature type="compositionally biased region" description="Acidic residues" evidence="1">
    <location>
        <begin position="222"/>
        <end position="235"/>
    </location>
</feature>
<sequence length="258" mass="28925">KDQSKIQVKVVSKSSNSSTKSHANSPTRPPNNRLLETHKQRVTAAMSDWVCMNVPPISIVEDIGLKNLIDECIQIDMICLYFTSISIILFASLGFICGPVSADSVLYCRKTISKEIKQTASSRRNEMKEILITAARQRRLILSPDLWSDEYKKTSYLGCMAHWVDHLWAFKSFELFCLPYRQSNKKAPSVLKALEEGLSLYDLNPFMFDIIWVCDGGKNSDGEDEIGSGTDDETNDGVVADDQTNDKQKPSVKSTSTK</sequence>
<dbReference type="Proteomes" id="UP000677228">
    <property type="component" value="Unassembled WGS sequence"/>
</dbReference>
<keyword evidence="2" id="KW-0812">Transmembrane</keyword>
<accession>A0A8S2FG24</accession>
<evidence type="ECO:0000313" key="3">
    <source>
        <dbReference type="EMBL" id="CAF1445088.1"/>
    </source>
</evidence>
<keyword evidence="2" id="KW-0472">Membrane</keyword>
<dbReference type="PANTHER" id="PTHR47501">
    <property type="entry name" value="TRANSPOSASE-RELATED"/>
    <property type="match status" value="1"/>
</dbReference>
<comment type="caution">
    <text evidence="3">The sequence shown here is derived from an EMBL/GenBank/DDBJ whole genome shotgun (WGS) entry which is preliminary data.</text>
</comment>
<organism evidence="3 5">
    <name type="scientific">Didymodactylos carnosus</name>
    <dbReference type="NCBI Taxonomy" id="1234261"/>
    <lineage>
        <taxon>Eukaryota</taxon>
        <taxon>Metazoa</taxon>
        <taxon>Spiralia</taxon>
        <taxon>Gnathifera</taxon>
        <taxon>Rotifera</taxon>
        <taxon>Eurotatoria</taxon>
        <taxon>Bdelloidea</taxon>
        <taxon>Philodinida</taxon>
        <taxon>Philodinidae</taxon>
        <taxon>Didymodactylos</taxon>
    </lineage>
</organism>
<dbReference type="EMBL" id="CAJOBA010051028">
    <property type="protein sequence ID" value="CAF4240623.1"/>
    <property type="molecule type" value="Genomic_DNA"/>
</dbReference>
<feature type="transmembrane region" description="Helical" evidence="2">
    <location>
        <begin position="78"/>
        <end position="102"/>
    </location>
</feature>
<name>A0A8S2FG24_9BILA</name>
<proteinExistence type="predicted"/>
<dbReference type="AlphaFoldDB" id="A0A8S2FG24"/>
<dbReference type="EMBL" id="CAJNOK010029211">
    <property type="protein sequence ID" value="CAF1445088.1"/>
    <property type="molecule type" value="Genomic_DNA"/>
</dbReference>
<dbReference type="Gene3D" id="1.10.10.1070">
    <property type="entry name" value="Zinc finger, BED domain-containing"/>
    <property type="match status" value="1"/>
</dbReference>
<evidence type="ECO:0000313" key="5">
    <source>
        <dbReference type="Proteomes" id="UP000677228"/>
    </source>
</evidence>
<keyword evidence="2" id="KW-1133">Transmembrane helix</keyword>
<feature type="compositionally biased region" description="Low complexity" evidence="1">
    <location>
        <begin position="1"/>
        <end position="21"/>
    </location>
</feature>
<dbReference type="Proteomes" id="UP000682733">
    <property type="component" value="Unassembled WGS sequence"/>
</dbReference>
<feature type="non-terminal residue" evidence="3">
    <location>
        <position position="258"/>
    </location>
</feature>
<protein>
    <submittedName>
        <fullName evidence="3">Uncharacterized protein</fullName>
    </submittedName>
</protein>
<evidence type="ECO:0000256" key="1">
    <source>
        <dbReference type="SAM" id="MobiDB-lite"/>
    </source>
</evidence>
<feature type="region of interest" description="Disordered" evidence="1">
    <location>
        <begin position="222"/>
        <end position="258"/>
    </location>
</feature>
<dbReference type="SUPFAM" id="SSF140996">
    <property type="entry name" value="Hermes dimerisation domain"/>
    <property type="match status" value="1"/>
</dbReference>